<feature type="repeat" description="WD" evidence="3">
    <location>
        <begin position="157"/>
        <end position="199"/>
    </location>
</feature>
<organism evidence="4 5">
    <name type="scientific">Acaulospora morrowiae</name>
    <dbReference type="NCBI Taxonomy" id="94023"/>
    <lineage>
        <taxon>Eukaryota</taxon>
        <taxon>Fungi</taxon>
        <taxon>Fungi incertae sedis</taxon>
        <taxon>Mucoromycota</taxon>
        <taxon>Glomeromycotina</taxon>
        <taxon>Glomeromycetes</taxon>
        <taxon>Diversisporales</taxon>
        <taxon>Acaulosporaceae</taxon>
        <taxon>Acaulospora</taxon>
    </lineage>
</organism>
<name>A0A9N8YP86_9GLOM</name>
<evidence type="ECO:0000256" key="3">
    <source>
        <dbReference type="PROSITE-ProRule" id="PRU00221"/>
    </source>
</evidence>
<dbReference type="PROSITE" id="PS00678">
    <property type="entry name" value="WD_REPEATS_1"/>
    <property type="match status" value="1"/>
</dbReference>
<proteinExistence type="predicted"/>
<dbReference type="InterPro" id="IPR039328">
    <property type="entry name" value="WDR89"/>
</dbReference>
<dbReference type="PANTHER" id="PTHR22889:SF0">
    <property type="entry name" value="WD REPEAT-CONTAINING PROTEIN 89"/>
    <property type="match status" value="1"/>
</dbReference>
<dbReference type="PROSITE" id="PS50294">
    <property type="entry name" value="WD_REPEATS_REGION"/>
    <property type="match status" value="2"/>
</dbReference>
<dbReference type="EMBL" id="CAJVPV010000111">
    <property type="protein sequence ID" value="CAG8443118.1"/>
    <property type="molecule type" value="Genomic_DNA"/>
</dbReference>
<accession>A0A9N8YP86</accession>
<evidence type="ECO:0000256" key="2">
    <source>
        <dbReference type="ARBA" id="ARBA00022737"/>
    </source>
</evidence>
<dbReference type="Proteomes" id="UP000789342">
    <property type="component" value="Unassembled WGS sequence"/>
</dbReference>
<dbReference type="InterPro" id="IPR036322">
    <property type="entry name" value="WD40_repeat_dom_sf"/>
</dbReference>
<dbReference type="InterPro" id="IPR001680">
    <property type="entry name" value="WD40_rpt"/>
</dbReference>
<dbReference type="AlphaFoldDB" id="A0A9N8YP86"/>
<keyword evidence="1 3" id="KW-0853">WD repeat</keyword>
<protein>
    <submittedName>
        <fullName evidence="4">17870_t:CDS:1</fullName>
    </submittedName>
</protein>
<dbReference type="Gene3D" id="2.130.10.10">
    <property type="entry name" value="YVTN repeat-like/Quinoprotein amine dehydrogenase"/>
    <property type="match status" value="2"/>
</dbReference>
<dbReference type="PANTHER" id="PTHR22889">
    <property type="entry name" value="WD REPEAT-CONTAINING PROTEIN 89"/>
    <property type="match status" value="1"/>
</dbReference>
<dbReference type="InterPro" id="IPR015943">
    <property type="entry name" value="WD40/YVTN_repeat-like_dom_sf"/>
</dbReference>
<dbReference type="InterPro" id="IPR019775">
    <property type="entry name" value="WD40_repeat_CS"/>
</dbReference>
<keyword evidence="5" id="KW-1185">Reference proteome</keyword>
<comment type="caution">
    <text evidence="4">The sequence shown here is derived from an EMBL/GenBank/DDBJ whole genome shotgun (WGS) entry which is preliminary data.</text>
</comment>
<dbReference type="OrthoDB" id="25131at2759"/>
<feature type="repeat" description="WD" evidence="3">
    <location>
        <begin position="66"/>
        <end position="99"/>
    </location>
</feature>
<feature type="repeat" description="WD" evidence="3">
    <location>
        <begin position="299"/>
        <end position="332"/>
    </location>
</feature>
<keyword evidence="2" id="KW-0677">Repeat</keyword>
<dbReference type="SMART" id="SM00320">
    <property type="entry name" value="WD40"/>
    <property type="match status" value="4"/>
</dbReference>
<dbReference type="Pfam" id="PF00400">
    <property type="entry name" value="WD40"/>
    <property type="match status" value="3"/>
</dbReference>
<gene>
    <name evidence="4" type="ORF">AMORRO_LOCUS434</name>
</gene>
<reference evidence="4" key="1">
    <citation type="submission" date="2021-06" db="EMBL/GenBank/DDBJ databases">
        <authorList>
            <person name="Kallberg Y."/>
            <person name="Tangrot J."/>
            <person name="Rosling A."/>
        </authorList>
    </citation>
    <scope>NUCLEOTIDE SEQUENCE</scope>
    <source>
        <strain evidence="4">CL551</strain>
    </source>
</reference>
<dbReference type="SUPFAM" id="SSF50978">
    <property type="entry name" value="WD40 repeat-like"/>
    <property type="match status" value="1"/>
</dbReference>
<sequence length="332" mass="36714">MNFSIASGLLPKVNQKASELFCPQEKELPYIFDISATSTFCVVSGSNHELHSWNYNNDSLSFNGKLAFHTDTVTKLKIHKDHLLISSSKDGRIAIWDLRVPNSEPVQVLQAGKREPLLSFDVNNLDTILAAGTELFNEDAKIIFWDLRNSSIMSQFVESHNDDITQIQFHPTSPSQLISGSVDGLICSFDLKNFDEDNELSGVINSSSSISKAGYFGSDGEYVYCLTHTETFSLWGASECNLLCDFGDVRQSSVPIDYAIDCQFDSSTNRLFLFTGSQTGVLGVLHVAVNELQLCQTLSGGHSEIIRSVFWNPKTNIFLTGGEDAKLCLWGP</sequence>
<evidence type="ECO:0000313" key="4">
    <source>
        <dbReference type="EMBL" id="CAG8443118.1"/>
    </source>
</evidence>
<dbReference type="PROSITE" id="PS50082">
    <property type="entry name" value="WD_REPEATS_2"/>
    <property type="match status" value="3"/>
</dbReference>
<evidence type="ECO:0000256" key="1">
    <source>
        <dbReference type="ARBA" id="ARBA00022574"/>
    </source>
</evidence>
<evidence type="ECO:0000313" key="5">
    <source>
        <dbReference type="Proteomes" id="UP000789342"/>
    </source>
</evidence>